<dbReference type="PANTHER" id="PTHR11774">
    <property type="entry name" value="GERANYLGERANYL TRANSFERASE TYPE BETA SUBUNIT"/>
    <property type="match status" value="1"/>
</dbReference>
<feature type="region of interest" description="Disordered" evidence="15">
    <location>
        <begin position="1"/>
        <end position="20"/>
    </location>
</feature>
<dbReference type="EMBL" id="LJIJ01000077">
    <property type="protein sequence ID" value="ODN03336.1"/>
    <property type="molecule type" value="Genomic_DNA"/>
</dbReference>
<evidence type="ECO:0000256" key="1">
    <source>
        <dbReference type="ARBA" id="ARBA00010497"/>
    </source>
</evidence>
<evidence type="ECO:0000256" key="14">
    <source>
        <dbReference type="RuleBase" id="RU365056"/>
    </source>
</evidence>
<evidence type="ECO:0000256" key="9">
    <source>
        <dbReference type="ARBA" id="ARBA00022833"/>
    </source>
</evidence>
<feature type="domain" description="Prenyltransferase alpha-alpha toroid" evidence="16">
    <location>
        <begin position="78"/>
        <end position="407"/>
    </location>
</feature>
<keyword evidence="7 14" id="KW-0479">Metal-binding</keyword>
<comment type="subunit">
    <text evidence="14">Heterodimer of an alpha and a beta subunit.</text>
</comment>
<evidence type="ECO:0000256" key="10">
    <source>
        <dbReference type="ARBA" id="ARBA00023098"/>
    </source>
</evidence>
<evidence type="ECO:0000256" key="7">
    <source>
        <dbReference type="ARBA" id="ARBA00022723"/>
    </source>
</evidence>
<comment type="cofactor">
    <cofactor evidence="14">
        <name>Zn(2+)</name>
        <dbReference type="ChEBI" id="CHEBI:29105"/>
    </cofactor>
    <text evidence="14">Binds 1 zinc ion per subunit.</text>
</comment>
<evidence type="ECO:0000256" key="15">
    <source>
        <dbReference type="SAM" id="MobiDB-lite"/>
    </source>
</evidence>
<dbReference type="Gene3D" id="1.50.10.20">
    <property type="match status" value="1"/>
</dbReference>
<comment type="catalytic activity">
    <reaction evidence="11">
        <text>L-cysteinyl-[protein] + (2E,6E)-farnesyl diphosphate = S-(2E,6E)-farnesyl-L-cysteinyl-[protein] + diphosphate</text>
        <dbReference type="Rhea" id="RHEA:13345"/>
        <dbReference type="Rhea" id="RHEA-COMP:10131"/>
        <dbReference type="Rhea" id="RHEA-COMP:11535"/>
        <dbReference type="ChEBI" id="CHEBI:29950"/>
        <dbReference type="ChEBI" id="CHEBI:33019"/>
        <dbReference type="ChEBI" id="CHEBI:86019"/>
        <dbReference type="ChEBI" id="CHEBI:175763"/>
        <dbReference type="EC" id="2.5.1.58"/>
    </reaction>
</comment>
<dbReference type="GO" id="GO:0004660">
    <property type="term" value="F:protein farnesyltransferase activity"/>
    <property type="evidence" value="ECO:0007669"/>
    <property type="project" value="UniProtKB-UniRule"/>
</dbReference>
<evidence type="ECO:0000256" key="13">
    <source>
        <dbReference type="ARBA" id="ARBA00064192"/>
    </source>
</evidence>
<comment type="caution">
    <text evidence="17">The sequence shown here is derived from an EMBL/GenBank/DDBJ whole genome shotgun (WGS) entry which is preliminary data.</text>
</comment>
<dbReference type="OMA" id="WCIYWIL"/>
<dbReference type="GO" id="GO:0006629">
    <property type="term" value="P:lipid metabolic process"/>
    <property type="evidence" value="ECO:0007669"/>
    <property type="project" value="UniProtKB-KW"/>
</dbReference>
<keyword evidence="10" id="KW-0443">Lipid metabolism</keyword>
<evidence type="ECO:0000256" key="3">
    <source>
        <dbReference type="ARBA" id="ARBA00015798"/>
    </source>
</evidence>
<keyword evidence="8" id="KW-0677">Repeat</keyword>
<evidence type="ECO:0000256" key="11">
    <source>
        <dbReference type="ARBA" id="ARBA00050225"/>
    </source>
</evidence>
<protein>
    <recommendedName>
        <fullName evidence="3 14">Protein farnesyltransferase subunit beta</fullName>
        <shortName evidence="14">FTase-beta</shortName>
        <ecNumber evidence="2 14">2.5.1.58</ecNumber>
    </recommendedName>
</protein>
<dbReference type="InterPro" id="IPR001330">
    <property type="entry name" value="Prenyltrans"/>
</dbReference>
<evidence type="ECO:0000259" key="16">
    <source>
        <dbReference type="Pfam" id="PF00432"/>
    </source>
</evidence>
<organism evidence="17 18">
    <name type="scientific">Orchesella cincta</name>
    <name type="common">Springtail</name>
    <name type="synonym">Podura cincta</name>
    <dbReference type="NCBI Taxonomy" id="48709"/>
    <lineage>
        <taxon>Eukaryota</taxon>
        <taxon>Metazoa</taxon>
        <taxon>Ecdysozoa</taxon>
        <taxon>Arthropoda</taxon>
        <taxon>Hexapoda</taxon>
        <taxon>Collembola</taxon>
        <taxon>Entomobryomorpha</taxon>
        <taxon>Entomobryoidea</taxon>
        <taxon>Orchesellidae</taxon>
        <taxon>Orchesellinae</taxon>
        <taxon>Orchesella</taxon>
    </lineage>
</organism>
<reference evidence="17 18" key="1">
    <citation type="journal article" date="2016" name="Genome Biol. Evol.">
        <title>Gene Family Evolution Reflects Adaptation to Soil Environmental Stressors in the Genome of the Collembolan Orchesella cincta.</title>
        <authorList>
            <person name="Faddeeva-Vakhrusheva A."/>
            <person name="Derks M.F."/>
            <person name="Anvar S.Y."/>
            <person name="Agamennone V."/>
            <person name="Suring W."/>
            <person name="Smit S."/>
            <person name="van Straalen N.M."/>
            <person name="Roelofs D."/>
        </authorList>
    </citation>
    <scope>NUCLEOTIDE SEQUENCE [LARGE SCALE GENOMIC DNA]</scope>
    <source>
        <tissue evidence="17">Mixed pool</tissue>
    </source>
</reference>
<keyword evidence="4" id="KW-0597">Phosphoprotein</keyword>
<dbReference type="GO" id="GO:0005965">
    <property type="term" value="C:protein farnesyltransferase complex"/>
    <property type="evidence" value="ECO:0007669"/>
    <property type="project" value="UniProtKB-UniRule"/>
</dbReference>
<comment type="function">
    <text evidence="14">Catalyzes the transfer of a farnesyl moiety from farnesyl diphosphate to a cysteine at the fourth position from the C-terminus of several proteins. The beta subunit is responsible for peptide-binding.</text>
</comment>
<evidence type="ECO:0000256" key="2">
    <source>
        <dbReference type="ARBA" id="ARBA00012702"/>
    </source>
</evidence>
<dbReference type="OrthoDB" id="10261146at2759"/>
<sequence>MAARESSPCRKSQQKDKDDGLSVVGLRSLEQLQNTVTQDEGKVTHTYLDQEEVESQILDIYLKCNKNAAKYKEFEITLQREKHIAFLRRGLKQLSDAYEALDASRPWLCYWILHSLNLLGVKLSKEECSNISKFLMKCQDPRTGGFGGGPYQMAHLAATYAAINALVSLGTDEALSVVDKESLLKFIISMKLPDGSFRMHRGGEVDVRAVYCAVVVAKLTNISLPNANLFDGTAEWILRCQTYEGGFGGCPGMEAHGGYTFCAVAALILLNRFRLIDEDSLLRWLVHRQMAVEGGFQGRTNKLVDGCYSFWQGACFCLIGPMLAEHGEVEKPSRWLLHNSALQEYVLICCQHHLGGLIDKPGKQRDYYHTCYTLSGLSAVQHQPNGTKLILDNASNELKKIHPVFNLTEESVEKALQYYYNSAHACATVSEEMEVSSEPSSV</sequence>
<keyword evidence="6 14" id="KW-0808">Transferase</keyword>
<evidence type="ECO:0000256" key="12">
    <source>
        <dbReference type="ARBA" id="ARBA00055850"/>
    </source>
</evidence>
<dbReference type="GO" id="GO:0097354">
    <property type="term" value="P:prenylation"/>
    <property type="evidence" value="ECO:0007669"/>
    <property type="project" value="UniProtKB-UniRule"/>
</dbReference>
<dbReference type="Pfam" id="PF00432">
    <property type="entry name" value="Prenyltrans"/>
    <property type="match status" value="1"/>
</dbReference>
<comment type="similarity">
    <text evidence="1 14">Belongs to the protein prenyltransferase subunit beta family.</text>
</comment>
<dbReference type="Proteomes" id="UP000094527">
    <property type="component" value="Unassembled WGS sequence"/>
</dbReference>
<evidence type="ECO:0000313" key="17">
    <source>
        <dbReference type="EMBL" id="ODN03336.1"/>
    </source>
</evidence>
<dbReference type="InterPro" id="IPR045089">
    <property type="entry name" value="PGGT1B-like"/>
</dbReference>
<evidence type="ECO:0000256" key="4">
    <source>
        <dbReference type="ARBA" id="ARBA00022553"/>
    </source>
</evidence>
<gene>
    <name evidence="17" type="ORF">Ocin01_03344</name>
</gene>
<dbReference type="InterPro" id="IPR026872">
    <property type="entry name" value="FTB"/>
</dbReference>
<dbReference type="AlphaFoldDB" id="A0A1D2NED6"/>
<evidence type="ECO:0000256" key="5">
    <source>
        <dbReference type="ARBA" id="ARBA00022602"/>
    </source>
</evidence>
<dbReference type="GO" id="GO:0008270">
    <property type="term" value="F:zinc ion binding"/>
    <property type="evidence" value="ECO:0007669"/>
    <property type="project" value="UniProtKB-UniRule"/>
</dbReference>
<dbReference type="InterPro" id="IPR008930">
    <property type="entry name" value="Terpenoid_cyclase/PrenylTrfase"/>
</dbReference>
<dbReference type="SUPFAM" id="SSF48239">
    <property type="entry name" value="Terpenoid cyclases/Protein prenyltransferases"/>
    <property type="match status" value="1"/>
</dbReference>
<dbReference type="STRING" id="48709.A0A1D2NED6"/>
<comment type="function">
    <text evidence="12">Essential subunit of the farnesyltransferase complex. Catalyzes the transfer of a farnesyl moiety from farnesyl diphosphate to a cysteine at the fourth position from the C-terminus of several proteins having the C-terminal sequence Cys-aliphatic-aliphatic-X.</text>
</comment>
<evidence type="ECO:0000313" key="18">
    <source>
        <dbReference type="Proteomes" id="UP000094527"/>
    </source>
</evidence>
<keyword evidence="5 14" id="KW-0637">Prenyltransferase</keyword>
<dbReference type="FunFam" id="1.50.10.20:FF:000007">
    <property type="entry name" value="Protein farnesyltransferase subunit beta"/>
    <property type="match status" value="1"/>
</dbReference>
<keyword evidence="18" id="KW-1185">Reference proteome</keyword>
<comment type="subunit">
    <text evidence="13">Heterodimer of FNTA and FNTB.</text>
</comment>
<accession>A0A1D2NED6</accession>
<evidence type="ECO:0000256" key="8">
    <source>
        <dbReference type="ARBA" id="ARBA00022737"/>
    </source>
</evidence>
<dbReference type="PANTHER" id="PTHR11774:SF6">
    <property type="entry name" value="PROTEIN FARNESYLTRANSFERASE SUBUNIT BETA"/>
    <property type="match status" value="1"/>
</dbReference>
<dbReference type="EC" id="2.5.1.58" evidence="2 14"/>
<name>A0A1D2NED6_ORCCI</name>
<evidence type="ECO:0000256" key="6">
    <source>
        <dbReference type="ARBA" id="ARBA00022679"/>
    </source>
</evidence>
<proteinExistence type="inferred from homology"/>
<dbReference type="CDD" id="cd02893">
    <property type="entry name" value="FTase"/>
    <property type="match status" value="1"/>
</dbReference>
<keyword evidence="9 14" id="KW-0862">Zinc</keyword>